<dbReference type="AlphaFoldDB" id="A0A132TYM0"/>
<dbReference type="InterPro" id="IPR012854">
    <property type="entry name" value="Cu_amine_oxidase-like_N"/>
</dbReference>
<dbReference type="InterPro" id="IPR036582">
    <property type="entry name" value="Mao_N_sf"/>
</dbReference>
<dbReference type="Pfam" id="PF07833">
    <property type="entry name" value="Cu_amine_oxidN1"/>
    <property type="match status" value="1"/>
</dbReference>
<dbReference type="Proteomes" id="UP000070475">
    <property type="component" value="Unassembled WGS sequence"/>
</dbReference>
<name>A0A132TYM0_9BACL</name>
<sequence>MVFGLLSETVMADNKPTNIFIDLNNEYVSTDVQPYNDQGTILVPLNVIQKIPGITVTWNNTTKTVTVTRNAEVIKLTADQKYATIGSKKVALPVPSKLKNGRIMVPIRFIAEAADAYVEWDPYNYMVYVAKPSKELIEKTKSSNLAEARTATLQLPKVRSLKPVTGTVEMRDTISYYFPEGKSNQVFISLDDGIEYYEVVGAHLEEKWEVRFGKKDPNGPDFWKYKIEEQSGEMPTITTGRLTFFSRNYMTDIASYGFINKNGIREVSGEQRMQDDEFFQVPGEKQ</sequence>
<accession>A0A132TYM0</accession>
<evidence type="ECO:0000313" key="3">
    <source>
        <dbReference type="Proteomes" id="UP000070475"/>
    </source>
</evidence>
<feature type="domain" description="Copper amine oxidase-like N-terminal" evidence="1">
    <location>
        <begin position="23"/>
        <end position="129"/>
    </location>
</feature>
<dbReference type="PATRIC" id="fig|483937.3.peg.1752"/>
<dbReference type="Gene3D" id="3.30.457.10">
    <property type="entry name" value="Copper amine oxidase-like, N-terminal domain"/>
    <property type="match status" value="1"/>
</dbReference>
<organism evidence="2 3">
    <name type="scientific">Paenibacillus riograndensis</name>
    <dbReference type="NCBI Taxonomy" id="483937"/>
    <lineage>
        <taxon>Bacteria</taxon>
        <taxon>Bacillati</taxon>
        <taxon>Bacillota</taxon>
        <taxon>Bacilli</taxon>
        <taxon>Bacillales</taxon>
        <taxon>Paenibacillaceae</taxon>
        <taxon>Paenibacillus</taxon>
        <taxon>Paenibacillus sonchi group</taxon>
    </lineage>
</organism>
<keyword evidence="3" id="KW-1185">Reference proteome</keyword>
<gene>
    <name evidence="2" type="ORF">AMQ84_15380</name>
</gene>
<reference evidence="2 3" key="1">
    <citation type="submission" date="2015-08" db="EMBL/GenBank/DDBJ databases">
        <title>Genomes of Paenibacillus riograndensis.</title>
        <authorList>
            <person name="Sant'Anna F.H."/>
            <person name="Souza R."/>
            <person name="Ambrosini A."/>
            <person name="Bach E."/>
            <person name="Fernandes G."/>
            <person name="Balsanelli E."/>
            <person name="Baura V.A."/>
            <person name="Pedrosa F.O."/>
            <person name="Souza E.M."/>
            <person name="Passaglia L."/>
        </authorList>
    </citation>
    <scope>NUCLEOTIDE SEQUENCE [LARGE SCALE GENOMIC DNA]</scope>
    <source>
        <strain evidence="2 3">CAS34</strain>
    </source>
</reference>
<comment type="caution">
    <text evidence="2">The sequence shown here is derived from an EMBL/GenBank/DDBJ whole genome shotgun (WGS) entry which is preliminary data.</text>
</comment>
<protein>
    <recommendedName>
        <fullName evidence="1">Copper amine oxidase-like N-terminal domain-containing protein</fullName>
    </recommendedName>
</protein>
<proteinExistence type="predicted"/>
<evidence type="ECO:0000313" key="2">
    <source>
        <dbReference type="EMBL" id="KWX76435.1"/>
    </source>
</evidence>
<evidence type="ECO:0000259" key="1">
    <source>
        <dbReference type="Pfam" id="PF07833"/>
    </source>
</evidence>
<dbReference type="EMBL" id="LIRB01000131">
    <property type="protein sequence ID" value="KWX76435.1"/>
    <property type="molecule type" value="Genomic_DNA"/>
</dbReference>
<dbReference type="SUPFAM" id="SSF55383">
    <property type="entry name" value="Copper amine oxidase, domain N"/>
    <property type="match status" value="1"/>
</dbReference>